<proteinExistence type="predicted"/>
<evidence type="ECO:0000313" key="3">
    <source>
        <dbReference type="Proteomes" id="UP000003438"/>
    </source>
</evidence>
<dbReference type="EMBL" id="ACBY02000033">
    <property type="protein sequence ID" value="EFB75131.1"/>
    <property type="molecule type" value="Genomic_DNA"/>
</dbReference>
<gene>
    <name evidence="2" type="ORF">SUBVAR_06546</name>
</gene>
<feature type="domain" description="Glycosyltransferase subfamily 4-like N-terminal" evidence="1">
    <location>
        <begin position="28"/>
        <end position="181"/>
    </location>
</feature>
<name>D1PQ78_9FIRM</name>
<reference evidence="2" key="1">
    <citation type="submission" date="2009-12" db="EMBL/GenBank/DDBJ databases">
        <authorList>
            <person name="Weinstock G."/>
            <person name="Sodergren E."/>
            <person name="Clifton S."/>
            <person name="Fulton L."/>
            <person name="Fulton B."/>
            <person name="Courtney L."/>
            <person name="Fronick C."/>
            <person name="Harrison M."/>
            <person name="Strong C."/>
            <person name="Farmer C."/>
            <person name="Delahaunty K."/>
            <person name="Markovic C."/>
            <person name="Hall O."/>
            <person name="Minx P."/>
            <person name="Tomlinson C."/>
            <person name="Mitreva M."/>
            <person name="Nelson J."/>
            <person name="Hou S."/>
            <person name="Wollam A."/>
            <person name="Pepin K.H."/>
            <person name="Johnson M."/>
            <person name="Bhonagiri V."/>
            <person name="Nash W.E."/>
            <person name="Warren W."/>
            <person name="Chinwalla A."/>
            <person name="Mardis E.R."/>
            <person name="Wilson R.K."/>
        </authorList>
    </citation>
    <scope>NUCLEOTIDE SEQUENCE [LARGE SCALE GENOMIC DNA]</scope>
    <source>
        <strain evidence="2">DSM 15176</strain>
    </source>
</reference>
<dbReference type="STRING" id="411471.SUBVAR_06546"/>
<organism evidence="2 3">
    <name type="scientific">Subdoligranulum variabile DSM 15176</name>
    <dbReference type="NCBI Taxonomy" id="411471"/>
    <lineage>
        <taxon>Bacteria</taxon>
        <taxon>Bacillati</taxon>
        <taxon>Bacillota</taxon>
        <taxon>Clostridia</taxon>
        <taxon>Eubacteriales</taxon>
        <taxon>Oscillospiraceae</taxon>
        <taxon>Subdoligranulum</taxon>
    </lineage>
</organism>
<dbReference type="RefSeq" id="WP_007047908.1">
    <property type="nucleotide sequence ID" value="NZ_GG704770.1"/>
</dbReference>
<dbReference type="Gene3D" id="3.40.50.2000">
    <property type="entry name" value="Glycogen Phosphorylase B"/>
    <property type="match status" value="2"/>
</dbReference>
<protein>
    <recommendedName>
        <fullName evidence="1">Glycosyltransferase subfamily 4-like N-terminal domain-containing protein</fullName>
    </recommendedName>
</protein>
<dbReference type="SUPFAM" id="SSF53756">
    <property type="entry name" value="UDP-Glycosyltransferase/glycogen phosphorylase"/>
    <property type="match status" value="1"/>
</dbReference>
<dbReference type="eggNOG" id="ENOG5030V88">
    <property type="taxonomic scope" value="Bacteria"/>
</dbReference>
<dbReference type="HOGENOM" id="CLU_060299_0_0_9"/>
<sequence length="381" mass="43107">MKYLTFFSTEEERALCLGTSPAGVTKSRYMAQLLRETGHPVEIVSPAWSKCGRWQRWKAFDLSLDNGITVHQLATFGTPLRWLTPLQWVHSLLQLFFYLLFHTRAGEPVLVYHSYYLSLPVLLARRIRKFKLLLEVEEIYQDIVPLPRLLQRWEEEIIQTADGYVFSTAAIGERIHRDGIPFLVVNGSYHCEELSRPSSPSDGKIHCLYSGTFDASKAGAYLAVDAAAFLSDRYCIHISGFGTEEETRALLREIQRIQAKTSCEIIYEGFLDDSAYRQLLGKCQIGLNTQTPDQRFSNTCFPSKILVYMSHGLQVVSAANTAITASDVGARLTYYNAQTPEAVAQAIQRVNPRQGAENARFVQQLHAQARARLQTMLEALF</sequence>
<evidence type="ECO:0000313" key="2">
    <source>
        <dbReference type="EMBL" id="EFB75131.1"/>
    </source>
</evidence>
<accession>D1PQ78</accession>
<evidence type="ECO:0000259" key="1">
    <source>
        <dbReference type="Pfam" id="PF13579"/>
    </source>
</evidence>
<comment type="caution">
    <text evidence="2">The sequence shown here is derived from an EMBL/GenBank/DDBJ whole genome shotgun (WGS) entry which is preliminary data.</text>
</comment>
<dbReference type="Proteomes" id="UP000003438">
    <property type="component" value="Unassembled WGS sequence"/>
</dbReference>
<dbReference type="Pfam" id="PF13579">
    <property type="entry name" value="Glyco_trans_4_4"/>
    <property type="match status" value="1"/>
</dbReference>
<dbReference type="AlphaFoldDB" id="D1PQ78"/>
<dbReference type="OrthoDB" id="9790710at2"/>
<dbReference type="InterPro" id="IPR028098">
    <property type="entry name" value="Glyco_trans_4-like_N"/>
</dbReference>
<keyword evidence="3" id="KW-1185">Reference proteome</keyword>